<reference evidence="1" key="2">
    <citation type="submission" date="2025-08" db="UniProtKB">
        <authorList>
            <consortium name="Ensembl"/>
        </authorList>
    </citation>
    <scope>IDENTIFICATION</scope>
    <source>
        <strain evidence="1">Glennie</strain>
    </source>
</reference>
<dbReference type="Ensembl" id="ENSOANT00000004476.2">
    <property type="protein sequence ID" value="ENSOANP00000004475.2"/>
    <property type="gene ID" value="ENSOANG00000002813.2"/>
</dbReference>
<protein>
    <recommendedName>
        <fullName evidence="3">Family with sequence similarity 111 member A</fullName>
    </recommendedName>
</protein>
<evidence type="ECO:0000313" key="2">
    <source>
        <dbReference type="Proteomes" id="UP000002279"/>
    </source>
</evidence>
<dbReference type="SUPFAM" id="SSF50494">
    <property type="entry name" value="Trypsin-like serine proteases"/>
    <property type="match status" value="1"/>
</dbReference>
<dbReference type="AlphaFoldDB" id="F7AAR7"/>
<name>F7AAR7_ORNAN</name>
<dbReference type="PANTHER" id="PTHR14389">
    <property type="entry name" value="SI:CH1073-475A24.1"/>
    <property type="match status" value="1"/>
</dbReference>
<dbReference type="Gene3D" id="2.40.10.10">
    <property type="entry name" value="Trypsin-like serine proteases"/>
    <property type="match status" value="2"/>
</dbReference>
<reference evidence="1 2" key="1">
    <citation type="journal article" date="2008" name="Nature">
        <title>Genome analysis of the platypus reveals unique signatures of evolution.</title>
        <authorList>
            <person name="Warren W.C."/>
            <person name="Hillier L.W."/>
            <person name="Marshall Graves J.A."/>
            <person name="Birney E."/>
            <person name="Ponting C.P."/>
            <person name="Grutzner F."/>
            <person name="Belov K."/>
            <person name="Miller W."/>
            <person name="Clarke L."/>
            <person name="Chinwalla A.T."/>
            <person name="Yang S.P."/>
            <person name="Heger A."/>
            <person name="Locke D.P."/>
            <person name="Miethke P."/>
            <person name="Waters P.D."/>
            <person name="Veyrunes F."/>
            <person name="Fulton L."/>
            <person name="Fulton B."/>
            <person name="Graves T."/>
            <person name="Wallis J."/>
            <person name="Puente X.S."/>
            <person name="Lopez-Otin C."/>
            <person name="Ordonez G.R."/>
            <person name="Eichler E.E."/>
            <person name="Chen L."/>
            <person name="Cheng Z."/>
            <person name="Deakin J.E."/>
            <person name="Alsop A."/>
            <person name="Thompson K."/>
            <person name="Kirby P."/>
            <person name="Papenfuss A.T."/>
            <person name="Wakefield M.J."/>
            <person name="Olender T."/>
            <person name="Lancet D."/>
            <person name="Huttley G.A."/>
            <person name="Smit A.F."/>
            <person name="Pask A."/>
            <person name="Temple-Smith P."/>
            <person name="Batzer M.A."/>
            <person name="Walker J.A."/>
            <person name="Konkel M.K."/>
            <person name="Harris R.S."/>
            <person name="Whittington C.M."/>
            <person name="Wong E.S."/>
            <person name="Gemmell N.J."/>
            <person name="Buschiazzo E."/>
            <person name="Vargas Jentzsch I.M."/>
            <person name="Merkel A."/>
            <person name="Schmitz J."/>
            <person name="Zemann A."/>
            <person name="Churakov G."/>
            <person name="Kriegs J.O."/>
            <person name="Brosius J."/>
            <person name="Murchison E.P."/>
            <person name="Sachidanandam R."/>
            <person name="Smith C."/>
            <person name="Hannon G.J."/>
            <person name="Tsend-Ayush E."/>
            <person name="McMillan D."/>
            <person name="Attenborough R."/>
            <person name="Rens W."/>
            <person name="Ferguson-Smith M."/>
            <person name="Lefevre C.M."/>
            <person name="Sharp J.A."/>
            <person name="Nicholas K.R."/>
            <person name="Ray D.A."/>
            <person name="Kube M."/>
            <person name="Reinhardt R."/>
            <person name="Pringle T.H."/>
            <person name="Taylor J."/>
            <person name="Jones R.C."/>
            <person name="Nixon B."/>
            <person name="Dacheux J.L."/>
            <person name="Niwa H."/>
            <person name="Sekita Y."/>
            <person name="Huang X."/>
            <person name="Stark A."/>
            <person name="Kheradpour P."/>
            <person name="Kellis M."/>
            <person name="Flicek P."/>
            <person name="Chen Y."/>
            <person name="Webber C."/>
            <person name="Hardison R."/>
            <person name="Nelson J."/>
            <person name="Hallsworth-Pepin K."/>
            <person name="Delehaunty K."/>
            <person name="Markovic C."/>
            <person name="Minx P."/>
            <person name="Feng Y."/>
            <person name="Kremitzki C."/>
            <person name="Mitreva M."/>
            <person name="Glasscock J."/>
            <person name="Wylie T."/>
            <person name="Wohldmann P."/>
            <person name="Thiru P."/>
            <person name="Nhan M.N."/>
            <person name="Pohl C.S."/>
            <person name="Smith S.M."/>
            <person name="Hou S."/>
            <person name="Nefedov M."/>
            <person name="de Jong P.J."/>
            <person name="Renfree M.B."/>
            <person name="Mardis E.R."/>
            <person name="Wilson R.K."/>
        </authorList>
    </citation>
    <scope>NUCLEOTIDE SEQUENCE [LARGE SCALE GENOMIC DNA]</scope>
    <source>
        <strain evidence="1 2">Glennie</strain>
    </source>
</reference>
<dbReference type="STRING" id="9258.ENSOANP00000004475"/>
<dbReference type="GO" id="GO:0005634">
    <property type="term" value="C:nucleus"/>
    <property type="evidence" value="ECO:0000318"/>
    <property type="project" value="GO_Central"/>
</dbReference>
<dbReference type="Pfam" id="PF13365">
    <property type="entry name" value="Trypsin_2"/>
    <property type="match status" value="1"/>
</dbReference>
<dbReference type="PANTHER" id="PTHR14389:SF3">
    <property type="entry name" value="PROTEIN FAM111A-LIKE"/>
    <property type="match status" value="1"/>
</dbReference>
<sequence length="576" mass="65262">YSSATNRSRTHALSTRPHSFSNVLVFHAIKICSWLPRTRALQRVPAGFFDLPRFTISLKVGSRKLSLRKHEVESDAEETIYSALTGLQAVKEEVEKRPDMVILVRGVTGIEGSVNLGMPLKCLPKNLLEVTFLQPKESQEMDGQSYRPYDTPTTECILFHIHATGRKQRRIVYRQELDQEGGQLCVYALKGEIIRDALCKDGRLRSHPKERKWKLVENSKLIVENTLLVDQLRDRHFELGLERARVCKAPDPPQTSKGRRPVHLKKAILELYPKVQNESQGISKYLEQELKGEGRKAEEKFNLHKKNLDKAIQNSTEGRVHKLLAKRSSSVGYVSWSNSGNEGFATCFVLRDGYILTCRHVVDGIAGPGVEQDQWAEVISACTVVTFTYEESRMKKEDLLWVEPWFEVSSVDLDYAVLKLKDNERTFPPGLLDRAHGRLPVHLPQAAVNIIGHPKGMTKSTDGCTNVPKNHREREIHQRVCTSEDPTNCLHTFTTTILTCAPMIRPSSGSPVFDAQGRLVAVHTAGYLHTYRRRVRSIIEIGYSMDSIISDIKKKHPSGWHSEVLRSQDGNEDIYS</sequence>
<evidence type="ECO:0000313" key="1">
    <source>
        <dbReference type="Ensembl" id="ENSOANP00000004475.2"/>
    </source>
</evidence>
<organism evidence="1 2">
    <name type="scientific">Ornithorhynchus anatinus</name>
    <name type="common">Duckbill platypus</name>
    <dbReference type="NCBI Taxonomy" id="9258"/>
    <lineage>
        <taxon>Eukaryota</taxon>
        <taxon>Metazoa</taxon>
        <taxon>Chordata</taxon>
        <taxon>Craniata</taxon>
        <taxon>Vertebrata</taxon>
        <taxon>Euteleostomi</taxon>
        <taxon>Mammalia</taxon>
        <taxon>Monotremata</taxon>
        <taxon>Ornithorhynchidae</taxon>
        <taxon>Ornithorhynchus</taxon>
    </lineage>
</organism>
<proteinExistence type="predicted"/>
<dbReference type="GO" id="GO:0006260">
    <property type="term" value="P:DNA replication"/>
    <property type="evidence" value="ECO:0000318"/>
    <property type="project" value="GO_Central"/>
</dbReference>
<dbReference type="InterPro" id="IPR009003">
    <property type="entry name" value="Peptidase_S1_PA"/>
</dbReference>
<dbReference type="Bgee" id="ENSOANG00000002813">
    <property type="expression patterns" value="Expressed in adult mammalian kidney and 5 other cell types or tissues"/>
</dbReference>
<dbReference type="Proteomes" id="UP000002279">
    <property type="component" value="Chromosome 3"/>
</dbReference>
<dbReference type="InterPro" id="IPR043504">
    <property type="entry name" value="Peptidase_S1_PA_chymotrypsin"/>
</dbReference>
<reference evidence="1" key="3">
    <citation type="submission" date="2025-09" db="UniProtKB">
        <authorList>
            <consortium name="Ensembl"/>
        </authorList>
    </citation>
    <scope>IDENTIFICATION</scope>
    <source>
        <strain evidence="1">Glennie</strain>
    </source>
</reference>
<dbReference type="FunCoup" id="F7AAR7">
    <property type="interactions" value="1349"/>
</dbReference>
<dbReference type="OMA" id="KEGCKLC"/>
<dbReference type="InParanoid" id="F7AAR7"/>
<dbReference type="eggNOG" id="ENOG502QTFX">
    <property type="taxonomic scope" value="Eukaryota"/>
</dbReference>
<dbReference type="GO" id="GO:0000785">
    <property type="term" value="C:chromatin"/>
    <property type="evidence" value="ECO:0000318"/>
    <property type="project" value="GO_Central"/>
</dbReference>
<evidence type="ECO:0008006" key="3">
    <source>
        <dbReference type="Google" id="ProtNLM"/>
    </source>
</evidence>
<dbReference type="GeneTree" id="ENSGT00390000005182"/>
<accession>F7AAR7</accession>
<keyword evidence="2" id="KW-1185">Reference proteome</keyword>